<dbReference type="EMBL" id="BGPR01272751">
    <property type="protein sequence ID" value="GBN02887.1"/>
    <property type="molecule type" value="Genomic_DNA"/>
</dbReference>
<comment type="caution">
    <text evidence="3">The sequence shown here is derived from an EMBL/GenBank/DDBJ whole genome shotgun (WGS) entry which is preliminary data.</text>
</comment>
<accession>A0A4Y2KK55</accession>
<reference evidence="3 4" key="1">
    <citation type="journal article" date="2019" name="Sci. Rep.">
        <title>Orb-weaving spider Araneus ventricosus genome elucidates the spidroin gene catalogue.</title>
        <authorList>
            <person name="Kono N."/>
            <person name="Nakamura H."/>
            <person name="Ohtoshi R."/>
            <person name="Moran D.A.P."/>
            <person name="Shinohara A."/>
            <person name="Yoshida Y."/>
            <person name="Fujiwara M."/>
            <person name="Mori M."/>
            <person name="Tomita M."/>
            <person name="Arakawa K."/>
        </authorList>
    </citation>
    <scope>NUCLEOTIDE SEQUENCE [LARGE SCALE GENOMIC DNA]</scope>
</reference>
<evidence type="ECO:0000313" key="2">
    <source>
        <dbReference type="EMBL" id="GBN02887.1"/>
    </source>
</evidence>
<keyword evidence="4" id="KW-1185">Reference proteome</keyword>
<feature type="non-terminal residue" evidence="3">
    <location>
        <position position="1"/>
    </location>
</feature>
<dbReference type="EMBL" id="BGPR01272788">
    <property type="protein sequence ID" value="GBN02984.1"/>
    <property type="molecule type" value="Genomic_DNA"/>
</dbReference>
<evidence type="ECO:0000256" key="1">
    <source>
        <dbReference type="SAM" id="MobiDB-lite"/>
    </source>
</evidence>
<evidence type="ECO:0000313" key="3">
    <source>
        <dbReference type="EMBL" id="GBN02984.1"/>
    </source>
</evidence>
<dbReference type="AlphaFoldDB" id="A0A4Y2KK55"/>
<organism evidence="3 4">
    <name type="scientific">Araneus ventricosus</name>
    <name type="common">Orbweaver spider</name>
    <name type="synonym">Epeira ventricosa</name>
    <dbReference type="NCBI Taxonomy" id="182803"/>
    <lineage>
        <taxon>Eukaryota</taxon>
        <taxon>Metazoa</taxon>
        <taxon>Ecdysozoa</taxon>
        <taxon>Arthropoda</taxon>
        <taxon>Chelicerata</taxon>
        <taxon>Arachnida</taxon>
        <taxon>Araneae</taxon>
        <taxon>Araneomorphae</taxon>
        <taxon>Entelegynae</taxon>
        <taxon>Araneoidea</taxon>
        <taxon>Araneidae</taxon>
        <taxon>Araneus</taxon>
    </lineage>
</organism>
<sequence>VGSIEDLDMADFPDTKINYSESDRKNIHECLSFSSSTFLIRAPPRASGYPQHTFGTMLSTEPQTAGHPPIAKEATADLQIRISTQ</sequence>
<feature type="region of interest" description="Disordered" evidence="1">
    <location>
        <begin position="51"/>
        <end position="76"/>
    </location>
</feature>
<name>A0A4Y2KK55_ARAVE</name>
<evidence type="ECO:0000313" key="4">
    <source>
        <dbReference type="Proteomes" id="UP000499080"/>
    </source>
</evidence>
<proteinExistence type="predicted"/>
<dbReference type="Proteomes" id="UP000499080">
    <property type="component" value="Unassembled WGS sequence"/>
</dbReference>
<protein>
    <submittedName>
        <fullName evidence="3">Uncharacterized protein</fullName>
    </submittedName>
</protein>
<gene>
    <name evidence="3" type="ORF">AVEN_129882_1</name>
    <name evidence="2" type="ORF">AVEN_29557_1</name>
</gene>
<feature type="compositionally biased region" description="Polar residues" evidence="1">
    <location>
        <begin position="53"/>
        <end position="63"/>
    </location>
</feature>